<keyword evidence="6" id="KW-1185">Reference proteome</keyword>
<dbReference type="Proteomes" id="UP000007800">
    <property type="component" value="Unassembled WGS sequence"/>
</dbReference>
<feature type="coiled-coil region" evidence="2">
    <location>
        <begin position="316"/>
        <end position="399"/>
    </location>
</feature>
<dbReference type="OMA" id="HQRQFVG"/>
<gene>
    <name evidence="5" type="ORF">Pmar_PMAR003497</name>
</gene>
<evidence type="ECO:0000313" key="5">
    <source>
        <dbReference type="EMBL" id="EER16034.1"/>
    </source>
</evidence>
<evidence type="ECO:0000313" key="6">
    <source>
        <dbReference type="Proteomes" id="UP000007800"/>
    </source>
</evidence>
<evidence type="ECO:0000256" key="3">
    <source>
        <dbReference type="SAM" id="MobiDB-lite"/>
    </source>
</evidence>
<dbReference type="Pfam" id="PF21771">
    <property type="entry name" value="CFAP58_CC"/>
    <property type="match status" value="1"/>
</dbReference>
<protein>
    <submittedName>
        <fullName evidence="5">Rhoptry protein, putative</fullName>
    </submittedName>
</protein>
<feature type="region of interest" description="Disordered" evidence="3">
    <location>
        <begin position="1"/>
        <end position="34"/>
    </location>
</feature>
<feature type="compositionally biased region" description="Low complexity" evidence="3">
    <location>
        <begin position="18"/>
        <end position="27"/>
    </location>
</feature>
<feature type="coiled-coil region" evidence="2">
    <location>
        <begin position="435"/>
        <end position="615"/>
    </location>
</feature>
<feature type="domain" description="Cilia- and flagella-associated protein 58 central coiled coil" evidence="4">
    <location>
        <begin position="397"/>
        <end position="698"/>
    </location>
</feature>
<organism evidence="6">
    <name type="scientific">Perkinsus marinus (strain ATCC 50983 / TXsc)</name>
    <dbReference type="NCBI Taxonomy" id="423536"/>
    <lineage>
        <taxon>Eukaryota</taxon>
        <taxon>Sar</taxon>
        <taxon>Alveolata</taxon>
        <taxon>Perkinsozoa</taxon>
        <taxon>Perkinsea</taxon>
        <taxon>Perkinsida</taxon>
        <taxon>Perkinsidae</taxon>
        <taxon>Perkinsus</taxon>
    </lineage>
</organism>
<accession>C5KHH2</accession>
<feature type="coiled-coil region" evidence="2">
    <location>
        <begin position="64"/>
        <end position="217"/>
    </location>
</feature>
<feature type="coiled-coil region" evidence="2">
    <location>
        <begin position="778"/>
        <end position="859"/>
    </location>
</feature>
<dbReference type="OrthoDB" id="264785at2759"/>
<sequence>MSLPSDSEASFDEGKEPQQLQVHQQHQGGPASVEEIQAFETSAYEALERDFQRVVAELLEDDTLEDFKEQYERLHNTLKQSHDSEKLLISKCREISKEIVGHAQSVQRALSQSQEDQAAIKALRKEIDRAWKRIEDSRDKEIVTKALIEDLTAEVANVSTLVEQSEEKAAADEAEEESLIDQKLELVSQKEILAADIKQLQTETSRLERARRILKADCDKKEEDHAAFEKMLSECLVKVDDNISKRKQLDEDLRRHRRTLGDIGNESMETLEKISEVQETHKKVLRDLKVCSREIAHQKTIQKGLQEEVKRIRDQSASEVKRRQRIEMEIDELTEQLEKQKKRVKEAERAREKTEDIYRELSADKEKGDEERAELLKENKAATKMVEELADKVDKVRRKEEADAKVLSDLTRASELLYKAMQKAGDRKGIEIALVKENEQRSNNLLRELQQWRQAKAESKEEVHELLAQRDRFIRQLKEANDRKSLTRRYLGVLKTIRARDRNLASLKEEIIAARTEYMQQKNEFEAVRADRNLYCKNLFDAHKEIDDIKRKFASLESRTEQLREEVGEKDQELIQKHLMTQEKTQTVERLKGSLEKAKKRLRNLGSVADVYREEMAKIEKARTVTLEEIHKHKMSSIRVAGDKKVLCASLGRKKDDQDNVREKISLCESALVDGEDRYREICEEVKQKKEELNKLQAQLAGLRTRIGNKDEYKHEVYQLQQQLLAERAKAEALTKELGHHMNLHRWRNLEESNPELFKKLEKVHSLQRRLISRSEEVVGKREAVKKEEEEIKKLERRLERIPGPELQEQLRIHEEHLRERNDQLATMNAELADYKQIIDEYQAEIGRLKKERQEIMRKYYEQKKQSSQKEAPRGKTEKSSAGQKKMATGQFMPSMSRYIGGGYCLTPP</sequence>
<dbReference type="AlphaFoldDB" id="C5KHH2"/>
<dbReference type="RefSeq" id="XP_002784238.1">
    <property type="nucleotide sequence ID" value="XM_002784192.1"/>
</dbReference>
<keyword evidence="1 2" id="KW-0175">Coiled coil</keyword>
<dbReference type="InParanoid" id="C5KHH2"/>
<evidence type="ECO:0000256" key="1">
    <source>
        <dbReference type="ARBA" id="ARBA00023054"/>
    </source>
</evidence>
<dbReference type="PANTHER" id="PTHR32083:SF0">
    <property type="entry name" value="CILIA AND FLAGELLA-ASSOCIATED PROTEIN 58"/>
    <property type="match status" value="1"/>
</dbReference>
<name>C5KHH2_PERM5</name>
<dbReference type="GeneID" id="9061021"/>
<dbReference type="GO" id="GO:0005856">
    <property type="term" value="C:cytoskeleton"/>
    <property type="evidence" value="ECO:0007669"/>
    <property type="project" value="TreeGrafter"/>
</dbReference>
<dbReference type="PANTHER" id="PTHR32083">
    <property type="entry name" value="CILIA AND FLAGELLA-ASSOCIATED PROTEIN 58-RELATED"/>
    <property type="match status" value="1"/>
</dbReference>
<dbReference type="InterPro" id="IPR049270">
    <property type="entry name" value="CFAP58_CC"/>
</dbReference>
<dbReference type="EMBL" id="GG673069">
    <property type="protein sequence ID" value="EER16034.1"/>
    <property type="molecule type" value="Genomic_DNA"/>
</dbReference>
<feature type="region of interest" description="Disordered" evidence="3">
    <location>
        <begin position="861"/>
        <end position="909"/>
    </location>
</feature>
<reference evidence="5 6" key="1">
    <citation type="submission" date="2008-07" db="EMBL/GenBank/DDBJ databases">
        <authorList>
            <person name="El-Sayed N."/>
            <person name="Caler E."/>
            <person name="Inman J."/>
            <person name="Amedeo P."/>
            <person name="Hass B."/>
            <person name="Wortman J."/>
        </authorList>
    </citation>
    <scope>NUCLEOTIDE SEQUENCE [LARGE SCALE GENOMIC DNA]</scope>
    <source>
        <strain evidence="6">ATCC 50983 / TXsc</strain>
    </source>
</reference>
<feature type="coiled-coil region" evidence="2">
    <location>
        <begin position="672"/>
        <end position="737"/>
    </location>
</feature>
<evidence type="ECO:0000259" key="4">
    <source>
        <dbReference type="Pfam" id="PF21771"/>
    </source>
</evidence>
<proteinExistence type="predicted"/>
<feature type="compositionally biased region" description="Gly residues" evidence="3">
    <location>
        <begin position="900"/>
        <end position="909"/>
    </location>
</feature>
<evidence type="ECO:0000256" key="2">
    <source>
        <dbReference type="SAM" id="Coils"/>
    </source>
</evidence>